<dbReference type="EMBL" id="GBRH01230008">
    <property type="protein sequence ID" value="JAD67887.1"/>
    <property type="molecule type" value="Transcribed_RNA"/>
</dbReference>
<protein>
    <submittedName>
        <fullName evidence="1">Uncharacterized protein</fullName>
    </submittedName>
</protein>
<reference evidence="1" key="1">
    <citation type="submission" date="2014-09" db="EMBL/GenBank/DDBJ databases">
        <authorList>
            <person name="Magalhaes I.L.F."/>
            <person name="Oliveira U."/>
            <person name="Santos F.R."/>
            <person name="Vidigal T.H.D.A."/>
            <person name="Brescovit A.D."/>
            <person name="Santos A.J."/>
        </authorList>
    </citation>
    <scope>NUCLEOTIDE SEQUENCE</scope>
    <source>
        <tissue evidence="1">Shoot tissue taken approximately 20 cm above the soil surface</tissue>
    </source>
</reference>
<proteinExistence type="predicted"/>
<reference evidence="1" key="2">
    <citation type="journal article" date="2015" name="Data Brief">
        <title>Shoot transcriptome of the giant reed, Arundo donax.</title>
        <authorList>
            <person name="Barrero R.A."/>
            <person name="Guerrero F.D."/>
            <person name="Moolhuijzen P."/>
            <person name="Goolsby J.A."/>
            <person name="Tidwell J."/>
            <person name="Bellgard S.E."/>
            <person name="Bellgard M.I."/>
        </authorList>
    </citation>
    <scope>NUCLEOTIDE SEQUENCE</scope>
    <source>
        <tissue evidence="1">Shoot tissue taken approximately 20 cm above the soil surface</tissue>
    </source>
</reference>
<evidence type="ECO:0000313" key="1">
    <source>
        <dbReference type="EMBL" id="JAD67887.1"/>
    </source>
</evidence>
<accession>A0A0A9C8P0</accession>
<organism evidence="1">
    <name type="scientific">Arundo donax</name>
    <name type="common">Giant reed</name>
    <name type="synonym">Donax arundinaceus</name>
    <dbReference type="NCBI Taxonomy" id="35708"/>
    <lineage>
        <taxon>Eukaryota</taxon>
        <taxon>Viridiplantae</taxon>
        <taxon>Streptophyta</taxon>
        <taxon>Embryophyta</taxon>
        <taxon>Tracheophyta</taxon>
        <taxon>Spermatophyta</taxon>
        <taxon>Magnoliopsida</taxon>
        <taxon>Liliopsida</taxon>
        <taxon>Poales</taxon>
        <taxon>Poaceae</taxon>
        <taxon>PACMAD clade</taxon>
        <taxon>Arundinoideae</taxon>
        <taxon>Arundineae</taxon>
        <taxon>Arundo</taxon>
    </lineage>
</organism>
<name>A0A0A9C8P0_ARUDO</name>
<sequence>MWRAAKEELRFL</sequence>